<dbReference type="InterPro" id="IPR017871">
    <property type="entry name" value="ABC_transporter-like_CS"/>
</dbReference>
<dbReference type="InterPro" id="IPR027417">
    <property type="entry name" value="P-loop_NTPase"/>
</dbReference>
<evidence type="ECO:0000313" key="2">
    <source>
        <dbReference type="EMBL" id="KAJ3120525.1"/>
    </source>
</evidence>
<gene>
    <name evidence="2" type="primary">ABCB5</name>
    <name evidence="2" type="ORF">HK100_012752</name>
</gene>
<protein>
    <submittedName>
        <fullName evidence="2">ATP-binding cassette sub- B member 5</fullName>
    </submittedName>
</protein>
<keyword evidence="2" id="KW-0547">Nucleotide-binding</keyword>
<dbReference type="GO" id="GO:0005524">
    <property type="term" value="F:ATP binding"/>
    <property type="evidence" value="ECO:0007669"/>
    <property type="project" value="UniProtKB-KW"/>
</dbReference>
<dbReference type="GO" id="GO:0015421">
    <property type="term" value="F:ABC-type oligopeptide transporter activity"/>
    <property type="evidence" value="ECO:0007669"/>
    <property type="project" value="TreeGrafter"/>
</dbReference>
<dbReference type="PANTHER" id="PTHR43394">
    <property type="entry name" value="ATP-DEPENDENT PERMEASE MDL1, MITOCHONDRIAL"/>
    <property type="match status" value="1"/>
</dbReference>
<dbReference type="GO" id="GO:0016887">
    <property type="term" value="F:ATP hydrolysis activity"/>
    <property type="evidence" value="ECO:0007669"/>
    <property type="project" value="InterPro"/>
</dbReference>
<dbReference type="PROSITE" id="PS00211">
    <property type="entry name" value="ABC_TRANSPORTER_1"/>
    <property type="match status" value="1"/>
</dbReference>
<comment type="caution">
    <text evidence="2">The sequence shown here is derived from an EMBL/GenBank/DDBJ whole genome shotgun (WGS) entry which is preliminary data.</text>
</comment>
<feature type="domain" description="ABC transporter" evidence="1">
    <location>
        <begin position="3"/>
        <end position="152"/>
    </location>
</feature>
<dbReference type="Proteomes" id="UP001211907">
    <property type="component" value="Unassembled WGS sequence"/>
</dbReference>
<reference evidence="2" key="1">
    <citation type="submission" date="2020-05" db="EMBL/GenBank/DDBJ databases">
        <title>Phylogenomic resolution of chytrid fungi.</title>
        <authorList>
            <person name="Stajich J.E."/>
            <person name="Amses K."/>
            <person name="Simmons R."/>
            <person name="Seto K."/>
            <person name="Myers J."/>
            <person name="Bonds A."/>
            <person name="Quandt C.A."/>
            <person name="Barry K."/>
            <person name="Liu P."/>
            <person name="Grigoriev I."/>
            <person name="Longcore J.E."/>
            <person name="James T.Y."/>
        </authorList>
    </citation>
    <scope>NUCLEOTIDE SEQUENCE</scope>
    <source>
        <strain evidence="2">JEL0513</strain>
    </source>
</reference>
<dbReference type="SUPFAM" id="SSF52540">
    <property type="entry name" value="P-loop containing nucleoside triphosphate hydrolases"/>
    <property type="match status" value="1"/>
</dbReference>
<keyword evidence="2" id="KW-0067">ATP-binding</keyword>
<sequence length="159" mass="17357">PVLFARSITENIKYGNEKATMVEIVQAAKDANIYDFISSLPNAFETFAGERGAQLSGGQKQRIAIARALVRNPKFLLLDEATSALDTESEAVVQDALDRASVGRTTLVVAHRLSTIQNADCIFVFKNGRVAEKGTHQQLLELKGIYHGLVEQQRLNSAG</sequence>
<dbReference type="PANTHER" id="PTHR43394:SF27">
    <property type="entry name" value="ATP-DEPENDENT TRANSLOCASE ABCB1-LIKE"/>
    <property type="match status" value="1"/>
</dbReference>
<dbReference type="Pfam" id="PF00005">
    <property type="entry name" value="ABC_tran"/>
    <property type="match status" value="1"/>
</dbReference>
<evidence type="ECO:0000259" key="1">
    <source>
        <dbReference type="PROSITE" id="PS50893"/>
    </source>
</evidence>
<accession>A0AAD5T0B2</accession>
<dbReference type="PROSITE" id="PS50893">
    <property type="entry name" value="ABC_TRANSPORTER_2"/>
    <property type="match status" value="1"/>
</dbReference>
<dbReference type="EMBL" id="JADGJH010000957">
    <property type="protein sequence ID" value="KAJ3120525.1"/>
    <property type="molecule type" value="Genomic_DNA"/>
</dbReference>
<dbReference type="AlphaFoldDB" id="A0AAD5T0B2"/>
<organism evidence="2 3">
    <name type="scientific">Physocladia obscura</name>
    <dbReference type="NCBI Taxonomy" id="109957"/>
    <lineage>
        <taxon>Eukaryota</taxon>
        <taxon>Fungi</taxon>
        <taxon>Fungi incertae sedis</taxon>
        <taxon>Chytridiomycota</taxon>
        <taxon>Chytridiomycota incertae sedis</taxon>
        <taxon>Chytridiomycetes</taxon>
        <taxon>Chytridiales</taxon>
        <taxon>Chytriomycetaceae</taxon>
        <taxon>Physocladia</taxon>
    </lineage>
</organism>
<evidence type="ECO:0000313" key="3">
    <source>
        <dbReference type="Proteomes" id="UP001211907"/>
    </source>
</evidence>
<feature type="non-terminal residue" evidence="2">
    <location>
        <position position="1"/>
    </location>
</feature>
<dbReference type="FunFam" id="3.40.50.300:FF:002695">
    <property type="entry name" value="ABC multidrug transporter, putative"/>
    <property type="match status" value="1"/>
</dbReference>
<dbReference type="Gene3D" id="3.40.50.300">
    <property type="entry name" value="P-loop containing nucleotide triphosphate hydrolases"/>
    <property type="match status" value="1"/>
</dbReference>
<dbReference type="InterPro" id="IPR003439">
    <property type="entry name" value="ABC_transporter-like_ATP-bd"/>
</dbReference>
<proteinExistence type="predicted"/>
<name>A0AAD5T0B2_9FUNG</name>
<keyword evidence="3" id="KW-1185">Reference proteome</keyword>
<dbReference type="InterPro" id="IPR039421">
    <property type="entry name" value="Type_1_exporter"/>
</dbReference>
<dbReference type="GO" id="GO:0005743">
    <property type="term" value="C:mitochondrial inner membrane"/>
    <property type="evidence" value="ECO:0007669"/>
    <property type="project" value="TreeGrafter"/>
</dbReference>
<dbReference type="GO" id="GO:0090374">
    <property type="term" value="P:oligopeptide export from mitochondrion"/>
    <property type="evidence" value="ECO:0007669"/>
    <property type="project" value="TreeGrafter"/>
</dbReference>